<dbReference type="Gene3D" id="3.10.50.40">
    <property type="match status" value="1"/>
</dbReference>
<dbReference type="STRING" id="1602171.ST44_05505"/>
<gene>
    <name evidence="2" type="ORF">ST44_05505</name>
</gene>
<sequence>MTMKKIAYFLMTLVAAVTVFSSCSDDETYADQKKRERNAINRYISEKGIKVLKESEFEANGCVTDTAKNEFVYLDDSNVYMQIIRKGCGKKIEKGETTTVLCRYEEYNLLTDSLQSTNMIGYYISVVDKMNVQNTSGTFTASFEAGESLMYSLYGSTSVPSGWLVPFTYINVGRPEKEGDEIAKVRLIVPHTQGHQYATSGVYPCLYNITYERGR</sequence>
<dbReference type="AlphaFoldDB" id="A0A0D0HD45"/>
<feature type="chain" id="PRO_5002228401" description="DUF4827 domain-containing protein" evidence="1">
    <location>
        <begin position="25"/>
        <end position="215"/>
    </location>
</feature>
<feature type="signal peptide" evidence="1">
    <location>
        <begin position="1"/>
        <end position="24"/>
    </location>
</feature>
<keyword evidence="1" id="KW-0732">Signal</keyword>
<name>A0A0D0HD45_9BACT</name>
<evidence type="ECO:0000313" key="2">
    <source>
        <dbReference type="EMBL" id="KIP62689.1"/>
    </source>
</evidence>
<organism evidence="2 3">
    <name type="scientific">Prevotella pectinovora</name>
    <dbReference type="NCBI Taxonomy" id="1602169"/>
    <lineage>
        <taxon>Bacteria</taxon>
        <taxon>Pseudomonadati</taxon>
        <taxon>Bacteroidota</taxon>
        <taxon>Bacteroidia</taxon>
        <taxon>Bacteroidales</taxon>
        <taxon>Prevotellaceae</taxon>
        <taxon>Prevotella</taxon>
    </lineage>
</organism>
<dbReference type="PROSITE" id="PS51257">
    <property type="entry name" value="PROKAR_LIPOPROTEIN"/>
    <property type="match status" value="1"/>
</dbReference>
<evidence type="ECO:0000313" key="3">
    <source>
        <dbReference type="Proteomes" id="UP000032046"/>
    </source>
</evidence>
<reference evidence="2 3" key="1">
    <citation type="submission" date="2015-01" db="EMBL/GenBank/DDBJ databases">
        <title>Comparative genomics of non-oral Prevotella species.</title>
        <authorList>
            <person name="Accetto T."/>
            <person name="Nograsek B."/>
            <person name="Avgustin G."/>
        </authorList>
    </citation>
    <scope>NUCLEOTIDE SEQUENCE [LARGE SCALE GENOMIC DNA]</scope>
    <source>
        <strain evidence="2 3">P5-119</strain>
    </source>
</reference>
<dbReference type="InterPro" id="IPR046357">
    <property type="entry name" value="PPIase_dom_sf"/>
</dbReference>
<evidence type="ECO:0000256" key="1">
    <source>
        <dbReference type="SAM" id="SignalP"/>
    </source>
</evidence>
<dbReference type="InterPro" id="IPR032252">
    <property type="entry name" value="DUF4827"/>
</dbReference>
<dbReference type="EMBL" id="JXQK01000051">
    <property type="protein sequence ID" value="KIP62689.1"/>
    <property type="molecule type" value="Genomic_DNA"/>
</dbReference>
<proteinExistence type="predicted"/>
<comment type="caution">
    <text evidence="2">The sequence shown here is derived from an EMBL/GenBank/DDBJ whole genome shotgun (WGS) entry which is preliminary data.</text>
</comment>
<dbReference type="GO" id="GO:0003755">
    <property type="term" value="F:peptidyl-prolyl cis-trans isomerase activity"/>
    <property type="evidence" value="ECO:0007669"/>
    <property type="project" value="InterPro"/>
</dbReference>
<accession>A0A0D0HD45</accession>
<protein>
    <recommendedName>
        <fullName evidence="4">DUF4827 domain-containing protein</fullName>
    </recommendedName>
</protein>
<keyword evidence="3" id="KW-1185">Reference proteome</keyword>
<dbReference type="Proteomes" id="UP000032046">
    <property type="component" value="Unassembled WGS sequence"/>
</dbReference>
<dbReference type="Pfam" id="PF16109">
    <property type="entry name" value="DUF4827"/>
    <property type="match status" value="1"/>
</dbReference>
<evidence type="ECO:0008006" key="4">
    <source>
        <dbReference type="Google" id="ProtNLM"/>
    </source>
</evidence>